<evidence type="ECO:0000256" key="2">
    <source>
        <dbReference type="ARBA" id="ARBA00007613"/>
    </source>
</evidence>
<keyword evidence="10" id="KW-1185">Reference proteome</keyword>
<dbReference type="InterPro" id="IPR051906">
    <property type="entry name" value="TolC-like"/>
</dbReference>
<dbReference type="Proteomes" id="UP000472676">
    <property type="component" value="Unassembled WGS sequence"/>
</dbReference>
<evidence type="ECO:0000256" key="3">
    <source>
        <dbReference type="ARBA" id="ARBA00022448"/>
    </source>
</evidence>
<comment type="similarity">
    <text evidence="2">Belongs to the outer membrane factor (OMF) (TC 1.B.17) family.</text>
</comment>
<evidence type="ECO:0000256" key="5">
    <source>
        <dbReference type="ARBA" id="ARBA00022692"/>
    </source>
</evidence>
<reference evidence="9 10" key="1">
    <citation type="journal article" date="2014" name="Int. J. Syst. Evol. Microbiol.">
        <title>Solimonas terrae sp. nov., isolated from soil.</title>
        <authorList>
            <person name="Kim S.J."/>
            <person name="Moon J.Y."/>
            <person name="Weon H.Y."/>
            <person name="Ahn J.H."/>
            <person name="Chen W.M."/>
            <person name="Kwon S.W."/>
        </authorList>
    </citation>
    <scope>NUCLEOTIDE SEQUENCE [LARGE SCALE GENOMIC DNA]</scope>
    <source>
        <strain evidence="9 10">KIS83-12</strain>
    </source>
</reference>
<keyword evidence="8" id="KW-0732">Signal</keyword>
<keyword evidence="7" id="KW-0998">Cell outer membrane</keyword>
<evidence type="ECO:0000256" key="7">
    <source>
        <dbReference type="ARBA" id="ARBA00023237"/>
    </source>
</evidence>
<evidence type="ECO:0000313" key="10">
    <source>
        <dbReference type="Proteomes" id="UP000472676"/>
    </source>
</evidence>
<dbReference type="GO" id="GO:0009279">
    <property type="term" value="C:cell outer membrane"/>
    <property type="evidence" value="ECO:0007669"/>
    <property type="project" value="UniProtKB-SubCell"/>
</dbReference>
<evidence type="ECO:0000256" key="1">
    <source>
        <dbReference type="ARBA" id="ARBA00004442"/>
    </source>
</evidence>
<evidence type="ECO:0000256" key="8">
    <source>
        <dbReference type="SAM" id="SignalP"/>
    </source>
</evidence>
<comment type="caution">
    <text evidence="9">The sequence shown here is derived from an EMBL/GenBank/DDBJ whole genome shotgun (WGS) entry which is preliminary data.</text>
</comment>
<dbReference type="RefSeq" id="WP_166256367.1">
    <property type="nucleotide sequence ID" value="NZ_JAAMOW010000005.1"/>
</dbReference>
<organism evidence="9 10">
    <name type="scientific">Solimonas terrae</name>
    <dbReference type="NCBI Taxonomy" id="1396819"/>
    <lineage>
        <taxon>Bacteria</taxon>
        <taxon>Pseudomonadati</taxon>
        <taxon>Pseudomonadota</taxon>
        <taxon>Gammaproteobacteria</taxon>
        <taxon>Nevskiales</taxon>
        <taxon>Nevskiaceae</taxon>
        <taxon>Solimonas</taxon>
    </lineage>
</organism>
<dbReference type="Pfam" id="PF02321">
    <property type="entry name" value="OEP"/>
    <property type="match status" value="2"/>
</dbReference>
<dbReference type="EMBL" id="JAAMOW010000005">
    <property type="protein sequence ID" value="NGY05267.1"/>
    <property type="molecule type" value="Genomic_DNA"/>
</dbReference>
<dbReference type="GO" id="GO:0015288">
    <property type="term" value="F:porin activity"/>
    <property type="evidence" value="ECO:0007669"/>
    <property type="project" value="TreeGrafter"/>
</dbReference>
<dbReference type="InterPro" id="IPR003423">
    <property type="entry name" value="OMP_efflux"/>
</dbReference>
<keyword evidence="3" id="KW-0813">Transport</keyword>
<dbReference type="GO" id="GO:0015562">
    <property type="term" value="F:efflux transmembrane transporter activity"/>
    <property type="evidence" value="ECO:0007669"/>
    <property type="project" value="InterPro"/>
</dbReference>
<keyword evidence="5" id="KW-0812">Transmembrane</keyword>
<dbReference type="InterPro" id="IPR010130">
    <property type="entry name" value="T1SS_OMP_TolC"/>
</dbReference>
<evidence type="ECO:0000256" key="4">
    <source>
        <dbReference type="ARBA" id="ARBA00022452"/>
    </source>
</evidence>
<dbReference type="PANTHER" id="PTHR30026">
    <property type="entry name" value="OUTER MEMBRANE PROTEIN TOLC"/>
    <property type="match status" value="1"/>
</dbReference>
<dbReference type="GO" id="GO:1990281">
    <property type="term" value="C:efflux pump complex"/>
    <property type="evidence" value="ECO:0007669"/>
    <property type="project" value="TreeGrafter"/>
</dbReference>
<dbReference type="NCBIfam" id="TIGR01844">
    <property type="entry name" value="type_I_sec_TolC"/>
    <property type="match status" value="1"/>
</dbReference>
<gene>
    <name evidence="9" type="ORF">G7Y85_10840</name>
</gene>
<protein>
    <submittedName>
        <fullName evidence="9">TolC family outer membrane protein</fullName>
    </submittedName>
</protein>
<dbReference type="PROSITE" id="PS51257">
    <property type="entry name" value="PROKAR_LIPOPROTEIN"/>
    <property type="match status" value="1"/>
</dbReference>
<dbReference type="SUPFAM" id="SSF56954">
    <property type="entry name" value="Outer membrane efflux proteins (OEP)"/>
    <property type="match status" value="1"/>
</dbReference>
<keyword evidence="4" id="KW-1134">Transmembrane beta strand</keyword>
<sequence>MSLTSKSLWSCCTAMLLGACLGSSASAQGATGSQAAASDLLTICNDALQFNPAYESARASYYAAKELVPQARGKLLPQVGLLGEYDWLRQHQDATYHGDFEIANRSYDTRFIVNGSDTFTRGLYGAQLTQALYRPQLFLGLSAAKLKGEQAELALTAAQDELLINVADSYFAVLAARDAAAFAHAETEALHEQFQHASSRSDAGLATLADVKAAEASYAIASVDEADARNTLLAAQMALEALTGRSYPSLKVLPPNVGLSAPQPMDEDAWVARAQTDNPAILAQKAGLEIARINRRASERARYPQVDLVGTASAIDNTGGVSGEVDGDDESIGVRLTMPIYSGGQVSSAIRQSEELEKKADADVRDTQATTIRNTRLAFLNTSTGLQRIAALKRAVEAASDAEDAARSGFDAGTRSNTDVLDAVEKRYGAERDYAAARYRLLVNSLRLKQLSGNLLTADLAQINRLLQPPQPASP</sequence>
<evidence type="ECO:0000313" key="9">
    <source>
        <dbReference type="EMBL" id="NGY05267.1"/>
    </source>
</evidence>
<evidence type="ECO:0000256" key="6">
    <source>
        <dbReference type="ARBA" id="ARBA00023136"/>
    </source>
</evidence>
<proteinExistence type="inferred from homology"/>
<feature type="signal peptide" evidence="8">
    <location>
        <begin position="1"/>
        <end position="27"/>
    </location>
</feature>
<name>A0A6M2BTH1_9GAMM</name>
<feature type="chain" id="PRO_5027105342" evidence="8">
    <location>
        <begin position="28"/>
        <end position="475"/>
    </location>
</feature>
<dbReference type="PANTHER" id="PTHR30026:SF20">
    <property type="entry name" value="OUTER MEMBRANE PROTEIN TOLC"/>
    <property type="match status" value="1"/>
</dbReference>
<keyword evidence="6" id="KW-0472">Membrane</keyword>
<dbReference type="Gene3D" id="1.20.1600.10">
    <property type="entry name" value="Outer membrane efflux proteins (OEP)"/>
    <property type="match status" value="1"/>
</dbReference>
<dbReference type="AlphaFoldDB" id="A0A6M2BTH1"/>
<accession>A0A6M2BTH1</accession>
<comment type="subcellular location">
    <subcellularLocation>
        <location evidence="1">Cell outer membrane</location>
    </subcellularLocation>
</comment>